<reference evidence="6 7" key="1">
    <citation type="journal article" date="2015" name="Nature">
        <title>rRNA introns, odd ribosomes, and small enigmatic genomes across a large radiation of phyla.</title>
        <authorList>
            <person name="Brown C.T."/>
            <person name="Hug L.A."/>
            <person name="Thomas B.C."/>
            <person name="Sharon I."/>
            <person name="Castelle C.J."/>
            <person name="Singh A."/>
            <person name="Wilkins M.J."/>
            <person name="Williams K.H."/>
            <person name="Banfield J.F."/>
        </authorList>
    </citation>
    <scope>NUCLEOTIDE SEQUENCE [LARGE SCALE GENOMIC DNA]</scope>
</reference>
<evidence type="ECO:0000256" key="1">
    <source>
        <dbReference type="ARBA" id="ARBA00008560"/>
    </source>
</evidence>
<dbReference type="InterPro" id="IPR044957">
    <property type="entry name" value="Ribosomal_bL32_bact"/>
</dbReference>
<sequence>MVNHMRHTKGHRDQRRANQTLEAVNLSKCGHCGEQKLPHKICANCGYYNGRQIIDVLKKLDKKERKKKEKELAEKKDAKP</sequence>
<organism evidence="6 7">
    <name type="scientific">Candidatus Giovannonibacteria bacterium GW2011_GWA2_44_26</name>
    <dbReference type="NCBI Taxonomy" id="1618648"/>
    <lineage>
        <taxon>Bacteria</taxon>
        <taxon>Candidatus Giovannoniibacteriota</taxon>
    </lineage>
</organism>
<dbReference type="AlphaFoldDB" id="A0A0G1KXK9"/>
<evidence type="ECO:0000256" key="5">
    <source>
        <dbReference type="HAMAP-Rule" id="MF_00340"/>
    </source>
</evidence>
<comment type="similarity">
    <text evidence="1 5">Belongs to the bacterial ribosomal protein bL32 family.</text>
</comment>
<dbReference type="InterPro" id="IPR002677">
    <property type="entry name" value="Ribosomal_bL32"/>
</dbReference>
<dbReference type="Pfam" id="PF01783">
    <property type="entry name" value="Ribosomal_L32p"/>
    <property type="match status" value="1"/>
</dbReference>
<keyword evidence="3 5" id="KW-0687">Ribonucleoprotein</keyword>
<comment type="caution">
    <text evidence="6">The sequence shown here is derived from an EMBL/GenBank/DDBJ whole genome shotgun (WGS) entry which is preliminary data.</text>
</comment>
<dbReference type="PANTHER" id="PTHR35534">
    <property type="entry name" value="50S RIBOSOMAL PROTEIN L32"/>
    <property type="match status" value="1"/>
</dbReference>
<gene>
    <name evidence="5" type="primary">rpmF</name>
    <name evidence="6" type="ORF">UW55_C0039G0004</name>
</gene>
<proteinExistence type="inferred from homology"/>
<dbReference type="Proteomes" id="UP000033945">
    <property type="component" value="Unassembled WGS sequence"/>
</dbReference>
<dbReference type="SUPFAM" id="SSF57829">
    <property type="entry name" value="Zn-binding ribosomal proteins"/>
    <property type="match status" value="1"/>
</dbReference>
<dbReference type="HAMAP" id="MF_00340">
    <property type="entry name" value="Ribosomal_bL32"/>
    <property type="match status" value="1"/>
</dbReference>
<name>A0A0G1KXK9_9BACT</name>
<accession>A0A0G1KXK9</accession>
<evidence type="ECO:0000256" key="2">
    <source>
        <dbReference type="ARBA" id="ARBA00022980"/>
    </source>
</evidence>
<evidence type="ECO:0000256" key="4">
    <source>
        <dbReference type="ARBA" id="ARBA00035178"/>
    </source>
</evidence>
<keyword evidence="2 5" id="KW-0689">Ribosomal protein</keyword>
<dbReference type="GO" id="GO:0015934">
    <property type="term" value="C:large ribosomal subunit"/>
    <property type="evidence" value="ECO:0007669"/>
    <property type="project" value="InterPro"/>
</dbReference>
<dbReference type="PANTHER" id="PTHR35534:SF1">
    <property type="entry name" value="LARGE RIBOSOMAL SUBUNIT PROTEIN BL32"/>
    <property type="match status" value="1"/>
</dbReference>
<dbReference type="NCBIfam" id="TIGR01031">
    <property type="entry name" value="rpmF_bact"/>
    <property type="match status" value="1"/>
</dbReference>
<dbReference type="EMBL" id="LCIT01000039">
    <property type="protein sequence ID" value="KKT61057.1"/>
    <property type="molecule type" value="Genomic_DNA"/>
</dbReference>
<evidence type="ECO:0000256" key="3">
    <source>
        <dbReference type="ARBA" id="ARBA00023274"/>
    </source>
</evidence>
<dbReference type="PATRIC" id="fig|1618648.3.peg.1054"/>
<evidence type="ECO:0000313" key="7">
    <source>
        <dbReference type="Proteomes" id="UP000033945"/>
    </source>
</evidence>
<protein>
    <recommendedName>
        <fullName evidence="4 5">Large ribosomal subunit protein bL32</fullName>
    </recommendedName>
</protein>
<dbReference type="InterPro" id="IPR011332">
    <property type="entry name" value="Ribosomal_zn-bd"/>
</dbReference>
<evidence type="ECO:0000313" key="6">
    <source>
        <dbReference type="EMBL" id="KKT61057.1"/>
    </source>
</evidence>
<dbReference type="GO" id="GO:0003735">
    <property type="term" value="F:structural constituent of ribosome"/>
    <property type="evidence" value="ECO:0007669"/>
    <property type="project" value="InterPro"/>
</dbReference>
<dbReference type="GO" id="GO:0006412">
    <property type="term" value="P:translation"/>
    <property type="evidence" value="ECO:0007669"/>
    <property type="project" value="UniProtKB-UniRule"/>
</dbReference>